<keyword evidence="11 14" id="KW-0275">Fatty acid biosynthesis</keyword>
<organism evidence="15 16">
    <name type="scientific">Henningerozyma blattae (strain ATCC 34711 / CBS 6284 / DSM 70876 / NBRC 10599 / NRRL Y-10934 / UCD 77-7)</name>
    <name type="common">Yeast</name>
    <name type="synonym">Tetrapisispora blattae</name>
    <dbReference type="NCBI Taxonomy" id="1071380"/>
    <lineage>
        <taxon>Eukaryota</taxon>
        <taxon>Fungi</taxon>
        <taxon>Dikarya</taxon>
        <taxon>Ascomycota</taxon>
        <taxon>Saccharomycotina</taxon>
        <taxon>Saccharomycetes</taxon>
        <taxon>Saccharomycetales</taxon>
        <taxon>Saccharomycetaceae</taxon>
        <taxon>Henningerozyma</taxon>
    </lineage>
</organism>
<dbReference type="STRING" id="1071380.I2H147"/>
<keyword evidence="7 14" id="KW-0276">Fatty acid metabolism</keyword>
<name>I2H147_HENB6</name>
<keyword evidence="8 14" id="KW-1133">Transmembrane helix</keyword>
<proteinExistence type="inferred from homology"/>
<dbReference type="eggNOG" id="KOG3187">
    <property type="taxonomic scope" value="Eukaryota"/>
</dbReference>
<comment type="similarity">
    <text evidence="3 14">Belongs to the very long-chain fatty acids dehydratase HACD family.</text>
</comment>
<dbReference type="GO" id="GO:0005789">
    <property type="term" value="C:endoplasmic reticulum membrane"/>
    <property type="evidence" value="ECO:0007669"/>
    <property type="project" value="UniProtKB-SubCell"/>
</dbReference>
<evidence type="ECO:0000313" key="16">
    <source>
        <dbReference type="Proteomes" id="UP000002866"/>
    </source>
</evidence>
<evidence type="ECO:0000256" key="13">
    <source>
        <dbReference type="ARBA" id="ARBA00036671"/>
    </source>
</evidence>
<evidence type="ECO:0000256" key="3">
    <source>
        <dbReference type="ARBA" id="ARBA00007811"/>
    </source>
</evidence>
<keyword evidence="16" id="KW-1185">Reference proteome</keyword>
<keyword evidence="12 14" id="KW-0456">Lyase</keyword>
<comment type="pathway">
    <text evidence="2 14">Lipid metabolism; fatty acid biosynthesis.</text>
</comment>
<evidence type="ECO:0000313" key="15">
    <source>
        <dbReference type="EMBL" id="CCH60099.1"/>
    </source>
</evidence>
<comment type="catalytic activity">
    <reaction evidence="13 14">
        <text>a very-long-chain (3R)-3-hydroxyacyl-CoA = a very-long-chain (2E)-enoyl-CoA + H2O</text>
        <dbReference type="Rhea" id="RHEA:45812"/>
        <dbReference type="ChEBI" id="CHEBI:15377"/>
        <dbReference type="ChEBI" id="CHEBI:83728"/>
        <dbReference type="ChEBI" id="CHEBI:85440"/>
        <dbReference type="EC" id="4.2.1.134"/>
    </reaction>
</comment>
<evidence type="ECO:0000256" key="2">
    <source>
        <dbReference type="ARBA" id="ARBA00005194"/>
    </source>
</evidence>
<dbReference type="UniPathway" id="UPA00094"/>
<keyword evidence="14" id="KW-0256">Endoplasmic reticulum</keyword>
<dbReference type="GO" id="GO:0000324">
    <property type="term" value="C:fungal-type vacuole"/>
    <property type="evidence" value="ECO:0007669"/>
    <property type="project" value="EnsemblFungi"/>
</dbReference>
<evidence type="ECO:0000256" key="6">
    <source>
        <dbReference type="ARBA" id="ARBA00022692"/>
    </source>
</evidence>
<dbReference type="AlphaFoldDB" id="I2H147"/>
<evidence type="ECO:0000256" key="10">
    <source>
        <dbReference type="ARBA" id="ARBA00023136"/>
    </source>
</evidence>
<dbReference type="Pfam" id="PF04387">
    <property type="entry name" value="PTPLA"/>
    <property type="match status" value="1"/>
</dbReference>
<feature type="transmembrane region" description="Helical" evidence="14">
    <location>
        <begin position="77"/>
        <end position="96"/>
    </location>
</feature>
<dbReference type="GO" id="GO:0102158">
    <property type="term" value="F:very-long-chain (3R)-3-hydroxyacyl-CoA dehydratase activity"/>
    <property type="evidence" value="ECO:0007669"/>
    <property type="project" value="UniProtKB-EC"/>
</dbReference>
<dbReference type="OMA" id="WSYILWQ"/>
<accession>I2H147</accession>
<evidence type="ECO:0000256" key="1">
    <source>
        <dbReference type="ARBA" id="ARBA00004141"/>
    </source>
</evidence>
<dbReference type="KEGG" id="tbl:TBLA_0C02950"/>
<dbReference type="InterPro" id="IPR007482">
    <property type="entry name" value="Tyr_Pase-like_PTPLA"/>
</dbReference>
<evidence type="ECO:0000256" key="7">
    <source>
        <dbReference type="ARBA" id="ARBA00022832"/>
    </source>
</evidence>
<keyword evidence="10 14" id="KW-0472">Membrane</keyword>
<comment type="function">
    <text evidence="14">Catalyzes the third of the four reactions of the long-chain fatty acids elongation cycle. This endoplasmic reticulum-bound enzymatic process, allows the addition of two carbons to the chain of long- and very long-chain fatty acids/VLCFAs per cycle. This enzyme catalyzes the dehydration of the 3-hydroxyacyl-CoA intermediate into trans-2,3-enoyl-CoA, within each cycle of fatty acid elongation. Thereby, it participates to the production of VLCFAs of different chain lengths that are involved in multiple biological processes as precursors of membrane lipids and lipid mediators.</text>
</comment>
<dbReference type="GO" id="GO:0007034">
    <property type="term" value="P:vacuolar transport"/>
    <property type="evidence" value="ECO:0007669"/>
    <property type="project" value="EnsemblFungi"/>
</dbReference>
<dbReference type="PANTHER" id="PTHR11035:SF3">
    <property type="entry name" value="VERY-LONG-CHAIN (3R)-3-HYDROXYACYL-COA DEHYDRATASE"/>
    <property type="match status" value="1"/>
</dbReference>
<keyword evidence="9 14" id="KW-0443">Lipid metabolism</keyword>
<dbReference type="GO" id="GO:0030497">
    <property type="term" value="P:fatty acid elongation"/>
    <property type="evidence" value="ECO:0007669"/>
    <property type="project" value="EnsemblFungi"/>
</dbReference>
<sequence>MTKKSTDKKIIPWSSPLAFYNLFSSLGWGHFLGNLLVVYPSIGQPAFFQKTKFGLVLVQCGALIEVYNSLMRIVPSPLLTTLAQVASRLLLVIGIFTFLPETPACSSLAYITLLSAWSITEIVRYLFYFFSLTSENGVPKILIFLRYNLFLVLYPVGVASELFIIYSALPIAETKCSVYYKYFLIFSILTYLPGLPMLYGHMLAQRKKVMKNLFQDASKKTA</sequence>
<dbReference type="HOGENOM" id="CLU_034302_6_1_1"/>
<comment type="caution">
    <text evidence="14">Lacks conserved residue(s) required for the propagation of feature annotation.</text>
</comment>
<evidence type="ECO:0000256" key="14">
    <source>
        <dbReference type="RuleBase" id="RU363109"/>
    </source>
</evidence>
<evidence type="ECO:0000256" key="12">
    <source>
        <dbReference type="ARBA" id="ARBA00023239"/>
    </source>
</evidence>
<dbReference type="EMBL" id="HE806318">
    <property type="protein sequence ID" value="CCH60099.1"/>
    <property type="molecule type" value="Genomic_DNA"/>
</dbReference>
<evidence type="ECO:0000256" key="8">
    <source>
        <dbReference type="ARBA" id="ARBA00022989"/>
    </source>
</evidence>
<gene>
    <name evidence="15" type="primary">TBLA0C02950</name>
    <name evidence="15" type="ORF">TBLA_0C02950</name>
</gene>
<dbReference type="FunCoup" id="I2H147">
    <property type="interactions" value="572"/>
</dbReference>
<evidence type="ECO:0000256" key="5">
    <source>
        <dbReference type="ARBA" id="ARBA00022516"/>
    </source>
</evidence>
<dbReference type="Proteomes" id="UP000002866">
    <property type="component" value="Chromosome 3"/>
</dbReference>
<feature type="transmembrane region" description="Helical" evidence="14">
    <location>
        <begin position="147"/>
        <end position="167"/>
    </location>
</feature>
<dbReference type="GeneID" id="14495079"/>
<dbReference type="GO" id="GO:0042761">
    <property type="term" value="P:very long-chain fatty acid biosynthetic process"/>
    <property type="evidence" value="ECO:0007669"/>
    <property type="project" value="TreeGrafter"/>
</dbReference>
<dbReference type="PANTHER" id="PTHR11035">
    <property type="entry name" value="VERY-LONG-CHAIN (3R)-3-HYDROXYACYL-COA DEHYDRATASE"/>
    <property type="match status" value="1"/>
</dbReference>
<feature type="transmembrane region" description="Helical" evidence="14">
    <location>
        <begin position="108"/>
        <end position="127"/>
    </location>
</feature>
<keyword evidence="6 14" id="KW-0812">Transmembrane</keyword>
<protein>
    <recommendedName>
        <fullName evidence="4 14">Very-long-chain (3R)-3-hydroxyacyl-CoA dehydratase</fullName>
        <ecNumber evidence="4 14">4.2.1.134</ecNumber>
    </recommendedName>
</protein>
<feature type="transmembrane region" description="Helical" evidence="14">
    <location>
        <begin position="179"/>
        <end position="200"/>
    </location>
</feature>
<dbReference type="EC" id="4.2.1.134" evidence="4 14"/>
<dbReference type="InParanoid" id="I2H147"/>
<comment type="subcellular location">
    <subcellularLocation>
        <location evidence="14">Endoplasmic reticulum membrane</location>
        <topology evidence="14">Multi-pass membrane protein</topology>
    </subcellularLocation>
    <subcellularLocation>
        <location evidence="1">Membrane</location>
        <topology evidence="1">Multi-pass membrane protein</topology>
    </subcellularLocation>
</comment>
<evidence type="ECO:0000256" key="9">
    <source>
        <dbReference type="ARBA" id="ARBA00023098"/>
    </source>
</evidence>
<reference evidence="15 16" key="1">
    <citation type="journal article" date="2011" name="Proc. Natl. Acad. Sci. U.S.A.">
        <title>Evolutionary erosion of yeast sex chromosomes by mating-type switching accidents.</title>
        <authorList>
            <person name="Gordon J.L."/>
            <person name="Armisen D."/>
            <person name="Proux-Wera E."/>
            <person name="Oheigeartaigh S.S."/>
            <person name="Byrne K.P."/>
            <person name="Wolfe K.H."/>
        </authorList>
    </citation>
    <scope>NUCLEOTIDE SEQUENCE [LARGE SCALE GENOMIC DNA]</scope>
    <source>
        <strain evidence="16">ATCC 34711 / CBS 6284 / DSM 70876 / NBRC 10599 / NRRL Y-10934 / UCD 77-7</strain>
    </source>
</reference>
<keyword evidence="5 14" id="KW-0444">Lipid biosynthesis</keyword>
<dbReference type="RefSeq" id="XP_004179618.1">
    <property type="nucleotide sequence ID" value="XM_004179570.1"/>
</dbReference>
<dbReference type="OrthoDB" id="46988at2759"/>
<evidence type="ECO:0000256" key="11">
    <source>
        <dbReference type="ARBA" id="ARBA00023160"/>
    </source>
</evidence>
<evidence type="ECO:0000256" key="4">
    <source>
        <dbReference type="ARBA" id="ARBA00013122"/>
    </source>
</evidence>
<dbReference type="GO" id="GO:0030148">
    <property type="term" value="P:sphingolipid biosynthetic process"/>
    <property type="evidence" value="ECO:0007669"/>
    <property type="project" value="EnsemblFungi"/>
</dbReference>